<feature type="transmembrane region" description="Helical" evidence="6">
    <location>
        <begin position="112"/>
        <end position="133"/>
    </location>
</feature>
<dbReference type="RefSeq" id="WP_138165072.1">
    <property type="nucleotide sequence ID" value="NZ_VAUA01000013.1"/>
</dbReference>
<accession>A0A6A4RM86</accession>
<keyword evidence="6" id="KW-0812">Transmembrane</keyword>
<feature type="signal peptide" evidence="6">
    <location>
        <begin position="1"/>
        <end position="22"/>
    </location>
</feature>
<keyword evidence="5 6" id="KW-0408">Iron</keyword>
<evidence type="ECO:0000256" key="4">
    <source>
        <dbReference type="ARBA" id="ARBA00022729"/>
    </source>
</evidence>
<gene>
    <name evidence="9" type="ORF">FEE96_20895</name>
    <name evidence="8" type="ORF">GP644_05205</name>
</gene>
<dbReference type="GO" id="GO:0046872">
    <property type="term" value="F:metal ion binding"/>
    <property type="evidence" value="ECO:0007669"/>
    <property type="project" value="UniProtKB-KW"/>
</dbReference>
<evidence type="ECO:0000256" key="2">
    <source>
        <dbReference type="ARBA" id="ARBA00022617"/>
    </source>
</evidence>
<dbReference type="PANTHER" id="PTHR47870:SF4">
    <property type="entry name" value="CYTOCHROME C-TYPE BIOGENESIS PROTEIN CYCH"/>
    <property type="match status" value="1"/>
</dbReference>
<dbReference type="InterPro" id="IPR051263">
    <property type="entry name" value="C-type_cytochrome_biogenesis"/>
</dbReference>
<keyword evidence="6" id="KW-0472">Membrane</keyword>
<evidence type="ECO:0000313" key="8">
    <source>
        <dbReference type="EMBL" id="KAE9631707.1"/>
    </source>
</evidence>
<evidence type="ECO:0000256" key="3">
    <source>
        <dbReference type="ARBA" id="ARBA00022723"/>
    </source>
</evidence>
<feature type="domain" description="CcmH/CycL/Ccl2/NrfF N-terminal" evidence="7">
    <location>
        <begin position="19"/>
        <end position="159"/>
    </location>
</feature>
<keyword evidence="6" id="KW-1133">Transmembrane helix</keyword>
<dbReference type="EMBL" id="WSFO01000002">
    <property type="protein sequence ID" value="KAE9631707.1"/>
    <property type="molecule type" value="Genomic_DNA"/>
</dbReference>
<evidence type="ECO:0000313" key="9">
    <source>
        <dbReference type="EMBL" id="TLP56431.1"/>
    </source>
</evidence>
<comment type="similarity">
    <text evidence="1 6">Belongs to the CcmH/CycL/Ccl2/NrfF family.</text>
</comment>
<dbReference type="Proteomes" id="UP000305041">
    <property type="component" value="Unassembled WGS sequence"/>
</dbReference>
<dbReference type="EMBL" id="VAUA01000013">
    <property type="protein sequence ID" value="TLP56431.1"/>
    <property type="molecule type" value="Genomic_DNA"/>
</dbReference>
<dbReference type="Gene3D" id="1.10.8.640">
    <property type="entry name" value="Cytochrome C biogenesis protein"/>
    <property type="match status" value="1"/>
</dbReference>
<dbReference type="PANTHER" id="PTHR47870">
    <property type="entry name" value="CYTOCHROME C-TYPE BIOGENESIS PROTEIN CCMH"/>
    <property type="match status" value="1"/>
</dbReference>
<evidence type="ECO:0000256" key="1">
    <source>
        <dbReference type="ARBA" id="ARBA00010342"/>
    </source>
</evidence>
<proteinExistence type="inferred from homology"/>
<evidence type="ECO:0000259" key="7">
    <source>
        <dbReference type="Pfam" id="PF03918"/>
    </source>
</evidence>
<evidence type="ECO:0000256" key="5">
    <source>
        <dbReference type="ARBA" id="ARBA00023004"/>
    </source>
</evidence>
<dbReference type="Pfam" id="PF03918">
    <property type="entry name" value="CcmH"/>
    <property type="match status" value="1"/>
</dbReference>
<comment type="caution">
    <text evidence="8">The sequence shown here is derived from an EMBL/GenBank/DDBJ whole genome shotgun (WGS) entry which is preliminary data.</text>
</comment>
<protein>
    <recommendedName>
        <fullName evidence="6">Cytochrome c-type biogenesis protein</fullName>
    </recommendedName>
</protein>
<dbReference type="GO" id="GO:0005886">
    <property type="term" value="C:plasma membrane"/>
    <property type="evidence" value="ECO:0007669"/>
    <property type="project" value="TreeGrafter"/>
</dbReference>
<evidence type="ECO:0000313" key="11">
    <source>
        <dbReference type="Proteomes" id="UP000441586"/>
    </source>
</evidence>
<organism evidence="8 11">
    <name type="scientific">Parasedimentitalea maritima</name>
    <dbReference type="NCBI Taxonomy" id="2578117"/>
    <lineage>
        <taxon>Bacteria</taxon>
        <taxon>Pseudomonadati</taxon>
        <taxon>Pseudomonadota</taxon>
        <taxon>Alphaproteobacteria</taxon>
        <taxon>Rhodobacterales</taxon>
        <taxon>Paracoccaceae</taxon>
        <taxon>Parasedimentitalea</taxon>
    </lineage>
</organism>
<feature type="chain" id="PRO_5031677556" description="Cytochrome c-type biogenesis protein" evidence="6">
    <location>
        <begin position="23"/>
        <end position="161"/>
    </location>
</feature>
<dbReference type="InterPro" id="IPR038297">
    <property type="entry name" value="CcmH/CycL/NrfF/Ccl2_sf"/>
</dbReference>
<evidence type="ECO:0000313" key="10">
    <source>
        <dbReference type="Proteomes" id="UP000305041"/>
    </source>
</evidence>
<sequence length="161" mass="17873">MKHLKIVLTLLFILGLSTTVFVGTTAQAVEPDEVLEDPALEARAREMSKDLRCLVCRNESIDESNAELARDLRILLRERLVAGDSDAEAMDFIVDRFGEYVLLRPSANGSNWLLWAAGPMMLLLAVIMAGGYLRGRSNAPRRNDSGLSEAEQARLKELLDE</sequence>
<keyword evidence="10" id="KW-1185">Reference proteome</keyword>
<name>A0A5R8YSJ9_9RHOB</name>
<dbReference type="CDD" id="cd16378">
    <property type="entry name" value="CcmH_N"/>
    <property type="match status" value="1"/>
</dbReference>
<evidence type="ECO:0000256" key="6">
    <source>
        <dbReference type="RuleBase" id="RU364112"/>
    </source>
</evidence>
<dbReference type="OrthoDB" id="9804975at2"/>
<keyword evidence="4 6" id="KW-0732">Signal</keyword>
<keyword evidence="2 6" id="KW-0349">Heme</keyword>
<dbReference type="Proteomes" id="UP000441586">
    <property type="component" value="Unassembled WGS sequence"/>
</dbReference>
<keyword evidence="3 6" id="KW-0479">Metal-binding</keyword>
<reference evidence="8 11" key="2">
    <citation type="submission" date="2019-12" db="EMBL/GenBank/DDBJ databases">
        <authorList>
            <person name="Zhang Y.-J."/>
        </authorList>
    </citation>
    <scope>NUCLEOTIDE SEQUENCE [LARGE SCALE GENOMIC DNA]</scope>
    <source>
        <strain evidence="8 11">H18S-6</strain>
    </source>
</reference>
<accession>A0A5R8YSJ9</accession>
<dbReference type="AlphaFoldDB" id="A0A5R8YSJ9"/>
<comment type="function">
    <text evidence="6">Possible subunit of a heme lyase.</text>
</comment>
<dbReference type="InterPro" id="IPR005616">
    <property type="entry name" value="CcmH/CycL/Ccl2/NrfF_N"/>
</dbReference>
<reference evidence="9 10" key="1">
    <citation type="submission" date="2019-05" db="EMBL/GenBank/DDBJ databases">
        <title>Draft genome sequence of Pelagicola sp. DSW4-44.</title>
        <authorList>
            <person name="Oh J."/>
        </authorList>
    </citation>
    <scope>NUCLEOTIDE SEQUENCE [LARGE SCALE GENOMIC DNA]</scope>
    <source>
        <strain evidence="9 10">DSW4-44</strain>
    </source>
</reference>